<accession>A0AAD9Y873</accession>
<keyword evidence="2" id="KW-1185">Reference proteome</keyword>
<reference evidence="1" key="1">
    <citation type="submission" date="2023-02" db="EMBL/GenBank/DDBJ databases">
        <title>Colletotrichum kahawae CIFC_Que2 genome sequencing and assembly.</title>
        <authorList>
            <person name="Baroncelli R."/>
        </authorList>
    </citation>
    <scope>NUCLEOTIDE SEQUENCE</scope>
    <source>
        <strain evidence="1">CIFC_Que2</strain>
    </source>
</reference>
<dbReference type="AlphaFoldDB" id="A0AAD9Y873"/>
<organism evidence="1 2">
    <name type="scientific">Colletotrichum kahawae</name>
    <name type="common">Coffee berry disease fungus</name>
    <dbReference type="NCBI Taxonomy" id="34407"/>
    <lineage>
        <taxon>Eukaryota</taxon>
        <taxon>Fungi</taxon>
        <taxon>Dikarya</taxon>
        <taxon>Ascomycota</taxon>
        <taxon>Pezizomycotina</taxon>
        <taxon>Sordariomycetes</taxon>
        <taxon>Hypocreomycetidae</taxon>
        <taxon>Glomerellales</taxon>
        <taxon>Glomerellaceae</taxon>
        <taxon>Colletotrichum</taxon>
        <taxon>Colletotrichum gloeosporioides species complex</taxon>
    </lineage>
</organism>
<proteinExistence type="predicted"/>
<protein>
    <submittedName>
        <fullName evidence="1">Uncharacterized protein</fullName>
    </submittedName>
</protein>
<name>A0AAD9Y873_COLKA</name>
<dbReference type="EMBL" id="VYYT01000278">
    <property type="protein sequence ID" value="KAK2749032.1"/>
    <property type="molecule type" value="Genomic_DNA"/>
</dbReference>
<evidence type="ECO:0000313" key="1">
    <source>
        <dbReference type="EMBL" id="KAK2749032.1"/>
    </source>
</evidence>
<gene>
    <name evidence="1" type="ORF">CKAH01_06529</name>
</gene>
<sequence length="205" mass="22713">MCVAYKGDQQQHLAKARFGVHCLEGPFFFPLLHLLTFPFLSNHYRLCLSYVLLFLDSPAFSPGGTIDIFFSLFHEGAEAGRRRRIPKKEFRTADDIPHGRTKNGTRGGVAETLFWMCVYFKLVESLGKQLSLIMTHNIEREGGLAAAGGGGVISVFELLGRFVDRPFLNLYSLGRERDLVSRQNILSGAHNLTALAVPVSLGSPS</sequence>
<comment type="caution">
    <text evidence="1">The sequence shown here is derived from an EMBL/GenBank/DDBJ whole genome shotgun (WGS) entry which is preliminary data.</text>
</comment>
<dbReference type="Proteomes" id="UP001281614">
    <property type="component" value="Unassembled WGS sequence"/>
</dbReference>
<evidence type="ECO:0000313" key="2">
    <source>
        <dbReference type="Proteomes" id="UP001281614"/>
    </source>
</evidence>